<dbReference type="SUPFAM" id="SSF48179">
    <property type="entry name" value="6-phosphogluconate dehydrogenase C-terminal domain-like"/>
    <property type="match status" value="1"/>
</dbReference>
<comment type="similarity">
    <text evidence="1">Belongs to the 3-hydroxyacyl-CoA dehydrogenase family.</text>
</comment>
<dbReference type="InterPro" id="IPR006108">
    <property type="entry name" value="3HC_DH_C"/>
</dbReference>
<sequence length="358" mass="39313">MPLLEVVPSAVTKPELVTRTVLFWRSLGREPVVIKKEVTGFVANRLAFALFREAIHLVNDGVASVADIDKVVQTSMGPRWTVAGPFRSYHAGGGQGGLEAFFKKIGGTVQDCWDDSGKVNVGDGWEEQLFHQTKEAYGVVDTAERDRRTMKRLYDPSNLLDTGAKIDPEVIVYATYGTSEAFWQAFLDRGWDINSNCGTGAPVLKHLDPNIHGAKNECPLNTAANVGNFAVVDLLVQHGAKIGYNNALHAVAGACKGDSECIPMMAYLLDHGANVNALERQSNPEYCERMKSHPRISMETALHCAAYRGSKERLQFLSDRGADPQLRDSPNFTAANSVNEYDETGIAELLENWTTTRP</sequence>
<dbReference type="PANTHER" id="PTHR48075:SF1">
    <property type="entry name" value="LAMBDA-CRYSTALLIN HOMOLOG"/>
    <property type="match status" value="1"/>
</dbReference>
<dbReference type="PROSITE" id="PS00067">
    <property type="entry name" value="3HCDH"/>
    <property type="match status" value="1"/>
</dbReference>
<dbReference type="SMART" id="SM00248">
    <property type="entry name" value="ANK"/>
    <property type="match status" value="3"/>
</dbReference>
<evidence type="ECO:0000313" key="5">
    <source>
        <dbReference type="Proteomes" id="UP000192927"/>
    </source>
</evidence>
<feature type="repeat" description="ANK" evidence="2">
    <location>
        <begin position="297"/>
        <end position="329"/>
    </location>
</feature>
<proteinExistence type="inferred from homology"/>
<name>A0A1W5D2L5_9LECA</name>
<dbReference type="Gene3D" id="1.10.1040.10">
    <property type="entry name" value="N-(1-d-carboxylethyl)-l-norvaline Dehydrogenase, domain 2"/>
    <property type="match status" value="1"/>
</dbReference>
<keyword evidence="5" id="KW-1185">Reference proteome</keyword>
<accession>A0A1W5D2L5</accession>
<dbReference type="Proteomes" id="UP000192927">
    <property type="component" value="Unassembled WGS sequence"/>
</dbReference>
<dbReference type="SUPFAM" id="SSF48403">
    <property type="entry name" value="Ankyrin repeat"/>
    <property type="match status" value="1"/>
</dbReference>
<dbReference type="PROSITE" id="PS50297">
    <property type="entry name" value="ANK_REP_REGION"/>
    <property type="match status" value="2"/>
</dbReference>
<evidence type="ECO:0000259" key="3">
    <source>
        <dbReference type="Pfam" id="PF00725"/>
    </source>
</evidence>
<dbReference type="Pfam" id="PF00725">
    <property type="entry name" value="3HCDH"/>
    <property type="match status" value="1"/>
</dbReference>
<dbReference type="InterPro" id="IPR036770">
    <property type="entry name" value="Ankyrin_rpt-contain_sf"/>
</dbReference>
<keyword evidence="2" id="KW-0040">ANK repeat</keyword>
<dbReference type="AlphaFoldDB" id="A0A1W5D2L5"/>
<evidence type="ECO:0000256" key="1">
    <source>
        <dbReference type="ARBA" id="ARBA00009463"/>
    </source>
</evidence>
<dbReference type="PROSITE" id="PS50088">
    <property type="entry name" value="ANK_REPEAT"/>
    <property type="match status" value="2"/>
</dbReference>
<reference evidence="5" key="1">
    <citation type="submission" date="2017-03" db="EMBL/GenBank/DDBJ databases">
        <authorList>
            <person name="Sharma R."/>
            <person name="Thines M."/>
        </authorList>
    </citation>
    <scope>NUCLEOTIDE SEQUENCE [LARGE SCALE GENOMIC DNA]</scope>
</reference>
<dbReference type="InterPro" id="IPR008927">
    <property type="entry name" value="6-PGluconate_DH-like_C_sf"/>
</dbReference>
<dbReference type="InterPro" id="IPR002110">
    <property type="entry name" value="Ankyrin_rpt"/>
</dbReference>
<organism evidence="4 5">
    <name type="scientific">Lasallia pustulata</name>
    <dbReference type="NCBI Taxonomy" id="136370"/>
    <lineage>
        <taxon>Eukaryota</taxon>
        <taxon>Fungi</taxon>
        <taxon>Dikarya</taxon>
        <taxon>Ascomycota</taxon>
        <taxon>Pezizomycotina</taxon>
        <taxon>Lecanoromycetes</taxon>
        <taxon>OSLEUM clade</taxon>
        <taxon>Umbilicariomycetidae</taxon>
        <taxon>Umbilicariales</taxon>
        <taxon>Umbilicariaceae</taxon>
        <taxon>Lasallia</taxon>
    </lineage>
</organism>
<dbReference type="InterPro" id="IPR013328">
    <property type="entry name" value="6PGD_dom2"/>
</dbReference>
<dbReference type="InterPro" id="IPR006180">
    <property type="entry name" value="3-OHacyl-CoA_DH_CS"/>
</dbReference>
<feature type="repeat" description="ANK" evidence="2">
    <location>
        <begin position="215"/>
        <end position="247"/>
    </location>
</feature>
<dbReference type="Pfam" id="PF12796">
    <property type="entry name" value="Ank_2"/>
    <property type="match status" value="1"/>
</dbReference>
<dbReference type="PANTHER" id="PTHR48075">
    <property type="entry name" value="3-HYDROXYACYL-COA DEHYDROGENASE FAMILY PROTEIN"/>
    <property type="match status" value="1"/>
</dbReference>
<dbReference type="Gene3D" id="3.40.50.720">
    <property type="entry name" value="NAD(P)-binding Rossmann-like Domain"/>
    <property type="match status" value="1"/>
</dbReference>
<feature type="domain" description="3-hydroxyacyl-CoA dehydrogenase C-terminal" evidence="3">
    <location>
        <begin position="40"/>
        <end position="107"/>
    </location>
</feature>
<evidence type="ECO:0000313" key="4">
    <source>
        <dbReference type="EMBL" id="SLM37377.1"/>
    </source>
</evidence>
<dbReference type="Gene3D" id="1.25.40.20">
    <property type="entry name" value="Ankyrin repeat-containing domain"/>
    <property type="match status" value="1"/>
</dbReference>
<protein>
    <submittedName>
        <fullName evidence="4">3-hydroxyacyl-dehydrogenase</fullName>
    </submittedName>
</protein>
<dbReference type="GO" id="GO:0006631">
    <property type="term" value="P:fatty acid metabolic process"/>
    <property type="evidence" value="ECO:0007669"/>
    <property type="project" value="InterPro"/>
</dbReference>
<evidence type="ECO:0000256" key="2">
    <source>
        <dbReference type="PROSITE-ProRule" id="PRU00023"/>
    </source>
</evidence>
<dbReference type="GO" id="GO:0050104">
    <property type="term" value="F:L-gulonate 3-dehydrogenase activity"/>
    <property type="evidence" value="ECO:0007669"/>
    <property type="project" value="TreeGrafter"/>
</dbReference>
<dbReference type="EMBL" id="FWEW01001575">
    <property type="protein sequence ID" value="SLM37377.1"/>
    <property type="molecule type" value="Genomic_DNA"/>
</dbReference>